<dbReference type="AlphaFoldDB" id="A0A2N7JI73"/>
<gene>
    <name evidence="1" type="ORF">BCT54_13955</name>
</gene>
<proteinExistence type="predicted"/>
<sequence length="70" mass="7740">MHLFIKLMSVFKAAIVPSLGTLPVINTMINTSRNAATSFCIEIEMRIIQVGIAPWRACLAYRLQTNTDSG</sequence>
<evidence type="ECO:0000313" key="2">
    <source>
        <dbReference type="Proteomes" id="UP000235533"/>
    </source>
</evidence>
<protein>
    <submittedName>
        <fullName evidence="1">Uncharacterized protein</fullName>
    </submittedName>
</protein>
<dbReference type="EMBL" id="MCZF01000314">
    <property type="protein sequence ID" value="PMM39405.1"/>
    <property type="molecule type" value="Genomic_DNA"/>
</dbReference>
<evidence type="ECO:0000313" key="1">
    <source>
        <dbReference type="EMBL" id="PMM39405.1"/>
    </source>
</evidence>
<comment type="caution">
    <text evidence="1">The sequence shown here is derived from an EMBL/GenBank/DDBJ whole genome shotgun (WGS) entry which is preliminary data.</text>
</comment>
<reference evidence="2" key="1">
    <citation type="submission" date="2016-07" db="EMBL/GenBank/DDBJ databases">
        <title>Nontailed viruses are major unrecognized killers of bacteria in the ocean.</title>
        <authorList>
            <person name="Kauffman K."/>
            <person name="Hussain F."/>
            <person name="Yang J."/>
            <person name="Arevalo P."/>
            <person name="Brown J."/>
            <person name="Cutler M."/>
            <person name="Kelly L."/>
            <person name="Polz M.F."/>
        </authorList>
    </citation>
    <scope>NUCLEOTIDE SEQUENCE [LARGE SCALE GENOMIC DNA]</scope>
    <source>
        <strain evidence="2">10N.261.48.B5</strain>
    </source>
</reference>
<accession>A0A2N7JI73</accession>
<name>A0A2N7JI73_VIBSP</name>
<organism evidence="1 2">
    <name type="scientific">Vibrio splendidus</name>
    <dbReference type="NCBI Taxonomy" id="29497"/>
    <lineage>
        <taxon>Bacteria</taxon>
        <taxon>Pseudomonadati</taxon>
        <taxon>Pseudomonadota</taxon>
        <taxon>Gammaproteobacteria</taxon>
        <taxon>Vibrionales</taxon>
        <taxon>Vibrionaceae</taxon>
        <taxon>Vibrio</taxon>
    </lineage>
</organism>
<dbReference type="Proteomes" id="UP000235533">
    <property type="component" value="Unassembled WGS sequence"/>
</dbReference>